<dbReference type="Gene3D" id="3.30.565.10">
    <property type="entry name" value="Histidine kinase-like ATPase, C-terminal domain"/>
    <property type="match status" value="1"/>
</dbReference>
<accession>A0ABW3DVS8</accession>
<feature type="region of interest" description="Disordered" evidence="1">
    <location>
        <begin position="45"/>
        <end position="80"/>
    </location>
</feature>
<comment type="caution">
    <text evidence="2">The sequence shown here is derived from an EMBL/GenBank/DDBJ whole genome shotgun (WGS) entry which is preliminary data.</text>
</comment>
<gene>
    <name evidence="2" type="ORF">ACFQ08_21900</name>
</gene>
<feature type="compositionally biased region" description="Basic and acidic residues" evidence="1">
    <location>
        <begin position="71"/>
        <end position="80"/>
    </location>
</feature>
<proteinExistence type="predicted"/>
<dbReference type="Proteomes" id="UP001597024">
    <property type="component" value="Unassembled WGS sequence"/>
</dbReference>
<evidence type="ECO:0000256" key="1">
    <source>
        <dbReference type="SAM" id="MobiDB-lite"/>
    </source>
</evidence>
<reference evidence="3" key="1">
    <citation type="journal article" date="2019" name="Int. J. Syst. Evol. Microbiol.">
        <title>The Global Catalogue of Microorganisms (GCM) 10K type strain sequencing project: providing services to taxonomists for standard genome sequencing and annotation.</title>
        <authorList>
            <consortium name="The Broad Institute Genomics Platform"/>
            <consortium name="The Broad Institute Genome Sequencing Center for Infectious Disease"/>
            <person name="Wu L."/>
            <person name="Ma J."/>
        </authorList>
    </citation>
    <scope>NUCLEOTIDE SEQUENCE [LARGE SCALE GENOMIC DNA]</scope>
    <source>
        <strain evidence="3">CCUG 62974</strain>
    </source>
</reference>
<sequence length="80" mass="7931">ERRSGVGLTSMRERTAELGGVCLVSGGPGEGTTVEVVLPLSAPLPTAISAPLPTAPSSPLPTAPSSAGSNGREEAQPRPV</sequence>
<evidence type="ECO:0000313" key="3">
    <source>
        <dbReference type="Proteomes" id="UP001597024"/>
    </source>
</evidence>
<feature type="compositionally biased region" description="Pro residues" evidence="1">
    <location>
        <begin position="53"/>
        <end position="62"/>
    </location>
</feature>
<protein>
    <recommendedName>
        <fullName evidence="4">Sensor histidine kinase</fullName>
    </recommendedName>
</protein>
<dbReference type="EMBL" id="JBHTHX010000849">
    <property type="protein sequence ID" value="MFD0887207.1"/>
    <property type="molecule type" value="Genomic_DNA"/>
</dbReference>
<keyword evidence="3" id="KW-1185">Reference proteome</keyword>
<organism evidence="2 3">
    <name type="scientific">Streptosporangium algeriense</name>
    <dbReference type="NCBI Taxonomy" id="1682748"/>
    <lineage>
        <taxon>Bacteria</taxon>
        <taxon>Bacillati</taxon>
        <taxon>Actinomycetota</taxon>
        <taxon>Actinomycetes</taxon>
        <taxon>Streptosporangiales</taxon>
        <taxon>Streptosporangiaceae</taxon>
        <taxon>Streptosporangium</taxon>
    </lineage>
</organism>
<feature type="non-terminal residue" evidence="2">
    <location>
        <position position="1"/>
    </location>
</feature>
<dbReference type="InterPro" id="IPR036890">
    <property type="entry name" value="HATPase_C_sf"/>
</dbReference>
<name>A0ABW3DVS8_9ACTN</name>
<dbReference type="SUPFAM" id="SSF55874">
    <property type="entry name" value="ATPase domain of HSP90 chaperone/DNA topoisomerase II/histidine kinase"/>
    <property type="match status" value="1"/>
</dbReference>
<evidence type="ECO:0000313" key="2">
    <source>
        <dbReference type="EMBL" id="MFD0887207.1"/>
    </source>
</evidence>
<evidence type="ECO:0008006" key="4">
    <source>
        <dbReference type="Google" id="ProtNLM"/>
    </source>
</evidence>